<accession>A0A9J6G6R2</accession>
<dbReference type="OrthoDB" id="6511838at2759"/>
<dbReference type="Proteomes" id="UP000821853">
    <property type="component" value="Chromosome 3"/>
</dbReference>
<feature type="domain" description="Glucose-methanol-choline oxidoreductase N-terminal" evidence="6">
    <location>
        <begin position="16"/>
        <end position="39"/>
    </location>
</feature>
<dbReference type="PROSITE" id="PS00623">
    <property type="entry name" value="GMC_OXRED_1"/>
    <property type="match status" value="1"/>
</dbReference>
<sequence>MLLMSLNAQRSPLPRGKVLGGTSVLNYMLYVRGNRHDYDRWATEYGARGWAYQDVLPHFKDIEDFRVDELSGEHW</sequence>
<dbReference type="VEuPathDB" id="VectorBase:HLOH_062809"/>
<keyword evidence="8" id="KW-1185">Reference proteome</keyword>
<name>A0A9J6G6R2_HAELO</name>
<keyword evidence="4 5" id="KW-0274">FAD</keyword>
<evidence type="ECO:0000256" key="2">
    <source>
        <dbReference type="ARBA" id="ARBA00010790"/>
    </source>
</evidence>
<dbReference type="GO" id="GO:0050660">
    <property type="term" value="F:flavin adenine dinucleotide binding"/>
    <property type="evidence" value="ECO:0007669"/>
    <property type="project" value="InterPro"/>
</dbReference>
<gene>
    <name evidence="7" type="ORF">HPB48_014889</name>
</gene>
<dbReference type="GO" id="GO:0016614">
    <property type="term" value="F:oxidoreductase activity, acting on CH-OH group of donors"/>
    <property type="evidence" value="ECO:0007669"/>
    <property type="project" value="InterPro"/>
</dbReference>
<evidence type="ECO:0000313" key="7">
    <source>
        <dbReference type="EMBL" id="KAH9371130.1"/>
    </source>
</evidence>
<dbReference type="Pfam" id="PF00732">
    <property type="entry name" value="GMC_oxred_N"/>
    <property type="match status" value="1"/>
</dbReference>
<evidence type="ECO:0000259" key="6">
    <source>
        <dbReference type="PROSITE" id="PS00623"/>
    </source>
</evidence>
<comment type="caution">
    <text evidence="7">The sequence shown here is derived from an EMBL/GenBank/DDBJ whole genome shotgun (WGS) entry which is preliminary data.</text>
</comment>
<evidence type="ECO:0000256" key="5">
    <source>
        <dbReference type="RuleBase" id="RU003968"/>
    </source>
</evidence>
<dbReference type="InterPro" id="IPR000172">
    <property type="entry name" value="GMC_OxRdtase_N"/>
</dbReference>
<reference evidence="7 8" key="1">
    <citation type="journal article" date="2020" name="Cell">
        <title>Large-Scale Comparative Analyses of Tick Genomes Elucidate Their Genetic Diversity and Vector Capacities.</title>
        <authorList>
            <consortium name="Tick Genome and Microbiome Consortium (TIGMIC)"/>
            <person name="Jia N."/>
            <person name="Wang J."/>
            <person name="Shi W."/>
            <person name="Du L."/>
            <person name="Sun Y."/>
            <person name="Zhan W."/>
            <person name="Jiang J.F."/>
            <person name="Wang Q."/>
            <person name="Zhang B."/>
            <person name="Ji P."/>
            <person name="Bell-Sakyi L."/>
            <person name="Cui X.M."/>
            <person name="Yuan T.T."/>
            <person name="Jiang B.G."/>
            <person name="Yang W.F."/>
            <person name="Lam T.T."/>
            <person name="Chang Q.C."/>
            <person name="Ding S.J."/>
            <person name="Wang X.J."/>
            <person name="Zhu J.G."/>
            <person name="Ruan X.D."/>
            <person name="Zhao L."/>
            <person name="Wei J.T."/>
            <person name="Ye R.Z."/>
            <person name="Que T.C."/>
            <person name="Du C.H."/>
            <person name="Zhou Y.H."/>
            <person name="Cheng J.X."/>
            <person name="Dai P.F."/>
            <person name="Guo W.B."/>
            <person name="Han X.H."/>
            <person name="Huang E.J."/>
            <person name="Li L.F."/>
            <person name="Wei W."/>
            <person name="Gao Y.C."/>
            <person name="Liu J.Z."/>
            <person name="Shao H.Z."/>
            <person name="Wang X."/>
            <person name="Wang C.C."/>
            <person name="Yang T.C."/>
            <person name="Huo Q.B."/>
            <person name="Li W."/>
            <person name="Chen H.Y."/>
            <person name="Chen S.E."/>
            <person name="Zhou L.G."/>
            <person name="Ni X.B."/>
            <person name="Tian J.H."/>
            <person name="Sheng Y."/>
            <person name="Liu T."/>
            <person name="Pan Y.S."/>
            <person name="Xia L.Y."/>
            <person name="Li J."/>
            <person name="Zhao F."/>
            <person name="Cao W.C."/>
        </authorList>
    </citation>
    <scope>NUCLEOTIDE SEQUENCE [LARGE SCALE GENOMIC DNA]</scope>
    <source>
        <strain evidence="7">HaeL-2018</strain>
    </source>
</reference>
<evidence type="ECO:0000256" key="4">
    <source>
        <dbReference type="ARBA" id="ARBA00022827"/>
    </source>
</evidence>
<keyword evidence="3 5" id="KW-0285">Flavoprotein</keyword>
<dbReference type="InterPro" id="IPR012132">
    <property type="entry name" value="GMC_OxRdtase"/>
</dbReference>
<dbReference type="EMBL" id="JABSTR010000005">
    <property type="protein sequence ID" value="KAH9371130.1"/>
    <property type="molecule type" value="Genomic_DNA"/>
</dbReference>
<dbReference type="Gene3D" id="3.50.50.60">
    <property type="entry name" value="FAD/NAD(P)-binding domain"/>
    <property type="match status" value="1"/>
</dbReference>
<evidence type="ECO:0000256" key="1">
    <source>
        <dbReference type="ARBA" id="ARBA00001974"/>
    </source>
</evidence>
<evidence type="ECO:0000313" key="8">
    <source>
        <dbReference type="Proteomes" id="UP000821853"/>
    </source>
</evidence>
<dbReference type="Gene3D" id="3.30.560.10">
    <property type="entry name" value="Glucose Oxidase, domain 3"/>
    <property type="match status" value="1"/>
</dbReference>
<protein>
    <recommendedName>
        <fullName evidence="6">Glucose-methanol-choline oxidoreductase N-terminal domain-containing protein</fullName>
    </recommendedName>
</protein>
<comment type="similarity">
    <text evidence="2 5">Belongs to the GMC oxidoreductase family.</text>
</comment>
<dbReference type="InterPro" id="IPR036188">
    <property type="entry name" value="FAD/NAD-bd_sf"/>
</dbReference>
<comment type="cofactor">
    <cofactor evidence="1">
        <name>FAD</name>
        <dbReference type="ChEBI" id="CHEBI:57692"/>
    </cofactor>
</comment>
<dbReference type="SUPFAM" id="SSF51905">
    <property type="entry name" value="FAD/NAD(P)-binding domain"/>
    <property type="match status" value="1"/>
</dbReference>
<dbReference type="AlphaFoldDB" id="A0A9J6G6R2"/>
<evidence type="ECO:0000256" key="3">
    <source>
        <dbReference type="ARBA" id="ARBA00022630"/>
    </source>
</evidence>
<dbReference type="PANTHER" id="PTHR11552:SF147">
    <property type="entry name" value="CHOLINE DEHYDROGENASE, MITOCHONDRIAL"/>
    <property type="match status" value="1"/>
</dbReference>
<proteinExistence type="inferred from homology"/>
<dbReference type="PANTHER" id="PTHR11552">
    <property type="entry name" value="GLUCOSE-METHANOL-CHOLINE GMC OXIDOREDUCTASE"/>
    <property type="match status" value="1"/>
</dbReference>
<organism evidence="7 8">
    <name type="scientific">Haemaphysalis longicornis</name>
    <name type="common">Bush tick</name>
    <dbReference type="NCBI Taxonomy" id="44386"/>
    <lineage>
        <taxon>Eukaryota</taxon>
        <taxon>Metazoa</taxon>
        <taxon>Ecdysozoa</taxon>
        <taxon>Arthropoda</taxon>
        <taxon>Chelicerata</taxon>
        <taxon>Arachnida</taxon>
        <taxon>Acari</taxon>
        <taxon>Parasitiformes</taxon>
        <taxon>Ixodida</taxon>
        <taxon>Ixodoidea</taxon>
        <taxon>Ixodidae</taxon>
        <taxon>Haemaphysalinae</taxon>
        <taxon>Haemaphysalis</taxon>
    </lineage>
</organism>